<feature type="compositionally biased region" description="Basic and acidic residues" evidence="1">
    <location>
        <begin position="718"/>
        <end position="733"/>
    </location>
</feature>
<sequence>MTVDTVPSPSRSGSEAANSPRYVRSRTQSVSSGRPSTVDHAVGFVSPPSTVSPQPEFIAASAASQIVTTDHETHADTWYDQNGIEPAPEAALVSPAALRLVNVFLDQLLFNFLQAACSASLSALRPAVSEVLKPKLAKDAVANADDELREYLGNGDEEDFSHSSAAASSRNWDVELAWKRTRLRCMVYSSLGDMEEEDEDLYLEQDSLEMGSGEQSSAVISPAAAIFLTSIIEYMGELTLTVAGQAAYNRVRAKVERDLKDGIRNPSYRADRLVVAETDMEHVAFDRSLGRLWRGWKKRLRSSGADPAAWPLPTDLSRSDMSAASHERRAVTPCDIPLPLGRNDVEEIEVPGLAYNSDDEDEKAVDAKKAASRRPKSLSLGTFIIANGLPTPNMSQPESPVLPTRKRSNSLPNPTPAPFSISEPSSEVEQDCQPAEAEKTSRREVAVLGPSSTLSGAATRALSSSGPTSPAAESLPVPSSPTLAAGDGGPGRRVTLTSNRDDEEDDVFFETAEIVTSSRVSIAGSSASDSGRASTIKRSSSVHSARIVDVPRSPAHSRNTSLEAAERPRRVTPPSVTSAPRSLWTEGDGRARTLERSRTEAHASASRSSLEKRWSPRPAAVSVSESDEDHTLSRRGPEAFETGSLARPTFESSETVNLTPTGGESSGPRGNKGQTGNISAGTRPPMTTSPVGSAAGSPLAEESSPEFPQKAHSGWHSPKADGRGMTPKTRETEEGPAFASQSSIAPRQIHTSASSASSGTSKLKPVRTSEDNSSRAESVARNFEELIHSNQTITYTLTPENMRDTVSKRSLDGPVVTKLTRKSEEVRGQNSPRSSPVVTEAPRSVLSNQPMNAGSPRAGEVRTPRSPTGPVPRVPPGLAVSTGRATGPQARDARTPAESIADFAEFIKSTGPPAERGPASPRLVKTPTGTTRSGLDSHPPMSTANRNRQQPREAVVDGKTDSSDLIDFIRQGPPILATNNPRIPRHVAPFRSTMDPDQLTNGGGMAVDATIPEIRYSQGSTNLTDNSMPSMQSSINSNSALLKKAAPVPTMGVDDDAPMPARKQRRVRDPYAVDVSDDDDDDDGDVGTLKPPVKKEESLAEFLRNYEPPPEPPSQPPWRMPRKKASAPSLIGRLTRRESRDMPSPVKMPPPPPKQDSRSLNSRAGGKGGYIPIQVSMPSGYDKYGPTDGLASMPRVTTAASAGRVPMKRFEPREAAVSKSQTSDLAAFLRDSVPPDSGRVAAVRAPSGRNSSRQDDGNGLSKMFGRKKKVGAV</sequence>
<organism evidence="2 3">
    <name type="scientific">Ophiocordyceps unilateralis</name>
    <name type="common">Zombie-ant fungus</name>
    <name type="synonym">Torrubia unilateralis</name>
    <dbReference type="NCBI Taxonomy" id="268505"/>
    <lineage>
        <taxon>Eukaryota</taxon>
        <taxon>Fungi</taxon>
        <taxon>Dikarya</taxon>
        <taxon>Ascomycota</taxon>
        <taxon>Pezizomycotina</taxon>
        <taxon>Sordariomycetes</taxon>
        <taxon>Hypocreomycetidae</taxon>
        <taxon>Hypocreales</taxon>
        <taxon>Ophiocordycipitaceae</taxon>
        <taxon>Ophiocordyceps</taxon>
    </lineage>
</organism>
<dbReference type="EMBL" id="LAZP02000943">
    <property type="protein sequence ID" value="PFH55402.1"/>
    <property type="molecule type" value="Genomic_DNA"/>
</dbReference>
<feature type="region of interest" description="Disordered" evidence="1">
    <location>
        <begin position="909"/>
        <end position="1005"/>
    </location>
</feature>
<feature type="compositionally biased region" description="Polar residues" evidence="1">
    <location>
        <begin position="450"/>
        <end position="468"/>
    </location>
</feature>
<dbReference type="OrthoDB" id="5382203at2759"/>
<feature type="compositionally biased region" description="Pro residues" evidence="1">
    <location>
        <begin position="1107"/>
        <end position="1119"/>
    </location>
</feature>
<evidence type="ECO:0000313" key="2">
    <source>
        <dbReference type="EMBL" id="PFH55402.1"/>
    </source>
</evidence>
<dbReference type="AlphaFoldDB" id="A0A2A9P3H5"/>
<dbReference type="Gene3D" id="1.10.20.10">
    <property type="entry name" value="Histone, subunit A"/>
    <property type="match status" value="1"/>
</dbReference>
<evidence type="ECO:0000313" key="3">
    <source>
        <dbReference type="Proteomes" id="UP000037136"/>
    </source>
</evidence>
<comment type="caution">
    <text evidence="2">The sequence shown here is derived from an EMBL/GenBank/DDBJ whole genome shotgun (WGS) entry which is preliminary data.</text>
</comment>
<feature type="compositionally biased region" description="Basic residues" evidence="1">
    <location>
        <begin position="1264"/>
        <end position="1273"/>
    </location>
</feature>
<proteinExistence type="predicted"/>
<feature type="region of interest" description="Disordered" evidence="1">
    <location>
        <begin position="1046"/>
        <end position="1188"/>
    </location>
</feature>
<feature type="compositionally biased region" description="Polar residues" evidence="1">
    <location>
        <begin position="828"/>
        <end position="837"/>
    </location>
</feature>
<feature type="compositionally biased region" description="Acidic residues" evidence="1">
    <location>
        <begin position="1075"/>
        <end position="1085"/>
    </location>
</feature>
<feature type="compositionally biased region" description="Basic and acidic residues" evidence="1">
    <location>
        <begin position="629"/>
        <end position="638"/>
    </location>
</feature>
<accession>A0A2A9P3H5</accession>
<protein>
    <recommendedName>
        <fullName evidence="4">Flo11</fullName>
    </recommendedName>
</protein>
<dbReference type="GO" id="GO:0046982">
    <property type="term" value="F:protein heterodimerization activity"/>
    <property type="evidence" value="ECO:0007669"/>
    <property type="project" value="InterPro"/>
</dbReference>
<feature type="compositionally biased region" description="Polar residues" evidence="1">
    <location>
        <begin position="1"/>
        <end position="17"/>
    </location>
</feature>
<feature type="region of interest" description="Disordered" evidence="1">
    <location>
        <begin position="352"/>
        <end position="372"/>
    </location>
</feature>
<feature type="compositionally biased region" description="Low complexity" evidence="1">
    <location>
        <begin position="751"/>
        <end position="761"/>
    </location>
</feature>
<evidence type="ECO:0008006" key="4">
    <source>
        <dbReference type="Google" id="ProtNLM"/>
    </source>
</evidence>
<feature type="compositionally biased region" description="Polar residues" evidence="1">
    <location>
        <begin position="788"/>
        <end position="799"/>
    </location>
</feature>
<feature type="compositionally biased region" description="Basic and acidic residues" evidence="1">
    <location>
        <begin position="801"/>
        <end position="811"/>
    </location>
</feature>
<keyword evidence="3" id="KW-1185">Reference proteome</keyword>
<name>A0A2A9P3H5_OPHUN</name>
<feature type="compositionally biased region" description="Basic and acidic residues" evidence="1">
    <location>
        <begin position="950"/>
        <end position="962"/>
    </location>
</feature>
<dbReference type="Proteomes" id="UP000037136">
    <property type="component" value="Unassembled WGS sequence"/>
</dbReference>
<feature type="compositionally biased region" description="Polar residues" evidence="1">
    <location>
        <begin position="650"/>
        <end position="663"/>
    </location>
</feature>
<feature type="region of interest" description="Disordered" evidence="1">
    <location>
        <begin position="303"/>
        <end position="330"/>
    </location>
</feature>
<feature type="compositionally biased region" description="Basic and acidic residues" evidence="1">
    <location>
        <begin position="436"/>
        <end position="445"/>
    </location>
</feature>
<dbReference type="InterPro" id="IPR009072">
    <property type="entry name" value="Histone-fold"/>
</dbReference>
<reference evidence="2 3" key="1">
    <citation type="journal article" date="2015" name="BMC Genomics">
        <title>Gene expression during zombie ant biting behavior reflects the complexity underlying fungal parasitic behavioral manipulation.</title>
        <authorList>
            <person name="de Bekker C."/>
            <person name="Ohm R.A."/>
            <person name="Loreto R.G."/>
            <person name="Sebastian A."/>
            <person name="Albert I."/>
            <person name="Merrow M."/>
            <person name="Brachmann A."/>
            <person name="Hughes D.P."/>
        </authorList>
    </citation>
    <scope>NUCLEOTIDE SEQUENCE [LARGE SCALE GENOMIC DNA]</scope>
    <source>
        <strain evidence="2 3">SC16a</strain>
    </source>
</reference>
<feature type="compositionally biased region" description="Polar residues" evidence="1">
    <location>
        <begin position="672"/>
        <end position="691"/>
    </location>
</feature>
<feature type="compositionally biased region" description="Basic and acidic residues" evidence="1">
    <location>
        <begin position="587"/>
        <end position="601"/>
    </location>
</feature>
<feature type="region of interest" description="Disordered" evidence="1">
    <location>
        <begin position="519"/>
        <end position="896"/>
    </location>
</feature>
<feature type="compositionally biased region" description="Polar residues" evidence="1">
    <location>
        <begin position="927"/>
        <end position="948"/>
    </location>
</feature>
<feature type="compositionally biased region" description="Polar residues" evidence="1">
    <location>
        <begin position="25"/>
        <end position="35"/>
    </location>
</feature>
<gene>
    <name evidence="2" type="ORF">XA68_18404</name>
</gene>
<feature type="region of interest" description="Disordered" evidence="1">
    <location>
        <begin position="1"/>
        <end position="40"/>
    </location>
</feature>
<evidence type="ECO:0000256" key="1">
    <source>
        <dbReference type="SAM" id="MobiDB-lite"/>
    </source>
</evidence>
<feature type="region of interest" description="Disordered" evidence="1">
    <location>
        <begin position="1230"/>
        <end position="1273"/>
    </location>
</feature>
<reference evidence="2 3" key="2">
    <citation type="journal article" date="2017" name="Sci. Rep.">
        <title>Ant-infecting Ophiocordyceps genomes reveal a high diversity of potential behavioral manipulation genes and a possible major role for enterotoxins.</title>
        <authorList>
            <person name="de Bekker C."/>
            <person name="Ohm R.A."/>
            <person name="Evans H.C."/>
            <person name="Brachmann A."/>
            <person name="Hughes D.P."/>
        </authorList>
    </citation>
    <scope>NUCLEOTIDE SEQUENCE [LARGE SCALE GENOMIC DNA]</scope>
    <source>
        <strain evidence="2 3">SC16a</strain>
    </source>
</reference>
<feature type="region of interest" description="Disordered" evidence="1">
    <location>
        <begin position="1019"/>
        <end position="1038"/>
    </location>
</feature>
<dbReference type="STRING" id="268505.A0A2A9P3H5"/>
<feature type="compositionally biased region" description="Low complexity" evidence="1">
    <location>
        <begin position="519"/>
        <end position="536"/>
    </location>
</feature>
<feature type="region of interest" description="Disordered" evidence="1">
    <location>
        <begin position="387"/>
        <end position="507"/>
    </location>
</feature>